<evidence type="ECO:0000259" key="2">
    <source>
        <dbReference type="Pfam" id="PF07687"/>
    </source>
</evidence>
<dbReference type="EMBL" id="RDFA01000005">
    <property type="protein sequence ID" value="RXK47915.1"/>
    <property type="molecule type" value="Genomic_DNA"/>
</dbReference>
<dbReference type="InterPro" id="IPR002933">
    <property type="entry name" value="Peptidase_M20"/>
</dbReference>
<accession>A0A498KUB9</accession>
<dbReference type="InterPro" id="IPR011650">
    <property type="entry name" value="Peptidase_M20_dimer"/>
</dbReference>
<dbReference type="NCBIfam" id="NF006771">
    <property type="entry name" value="PRK09290.1-5"/>
    <property type="match status" value="1"/>
</dbReference>
<sequence length="411" mass="44616">MAVSLDRERFVTAMQTQADIGGTDAGGLHRLALSDEDKQVRDWFQEQMDAAGLETRVDEFGNMFGRRPGTDPEAGTILVGSHLDSQPYGGIYDGALGVVAALELVRTLNDEDIETAHPIEVVNWTNEEGSRFQPAMQGSGVWAGAHDIETEWAKTDDDGVSVKSELERIGYRGDAPAEPTHDYDAALELHVEQGPYLEEKGKDVGVVTGIVGISWGEVTFYGESNHSGATPMHRRSDAMVAAADFITQVRRIATTSGDDTVGTAGYVDVQPNSINIIPEEVTVTWGFRDPDATVIADARDRTLEEAAAAAEREGIEWEFEDRMDVDPVHFSDRCVDAVQGAADSQELDSMRIFSGGVHDIQHATDLMDTGMVFAVSEDGKSHTESEFTSWEDCYSAASTLGNAVFDLSTVE</sequence>
<dbReference type="NCBIfam" id="TIGR01879">
    <property type="entry name" value="hydantase"/>
    <property type="match status" value="1"/>
</dbReference>
<dbReference type="CDD" id="cd03884">
    <property type="entry name" value="M20_bAS"/>
    <property type="match status" value="1"/>
</dbReference>
<dbReference type="PANTHER" id="PTHR32494">
    <property type="entry name" value="ALLANTOATE DEIMINASE-RELATED"/>
    <property type="match status" value="1"/>
</dbReference>
<dbReference type="SUPFAM" id="SSF53187">
    <property type="entry name" value="Zn-dependent exopeptidases"/>
    <property type="match status" value="1"/>
</dbReference>
<dbReference type="SUPFAM" id="SSF55031">
    <property type="entry name" value="Bacterial exopeptidase dimerisation domain"/>
    <property type="match status" value="1"/>
</dbReference>
<dbReference type="AlphaFoldDB" id="A0A498KUB9"/>
<feature type="domain" description="Peptidase M20 dimerisation" evidence="2">
    <location>
        <begin position="209"/>
        <end position="316"/>
    </location>
</feature>
<evidence type="ECO:0000313" key="4">
    <source>
        <dbReference type="Proteomes" id="UP000289691"/>
    </source>
</evidence>
<dbReference type="OrthoDB" id="35906at2157"/>
<dbReference type="Gene3D" id="3.40.630.10">
    <property type="entry name" value="Zn peptidases"/>
    <property type="match status" value="1"/>
</dbReference>
<evidence type="ECO:0000256" key="1">
    <source>
        <dbReference type="ARBA" id="ARBA00022801"/>
    </source>
</evidence>
<keyword evidence="1 3" id="KW-0378">Hydrolase</keyword>
<dbReference type="GO" id="GO:0016813">
    <property type="term" value="F:hydrolase activity, acting on carbon-nitrogen (but not peptide) bonds, in linear amidines"/>
    <property type="evidence" value="ECO:0007669"/>
    <property type="project" value="InterPro"/>
</dbReference>
<proteinExistence type="predicted"/>
<protein>
    <submittedName>
        <fullName evidence="3">Zn-dependent hydrolase</fullName>
    </submittedName>
</protein>
<dbReference type="Pfam" id="PF07687">
    <property type="entry name" value="M20_dimer"/>
    <property type="match status" value="1"/>
</dbReference>
<dbReference type="RefSeq" id="WP_129069766.1">
    <property type="nucleotide sequence ID" value="NZ_RDFA01000005.1"/>
</dbReference>
<dbReference type="PANTHER" id="PTHR32494:SF5">
    <property type="entry name" value="ALLANTOATE AMIDOHYDROLASE"/>
    <property type="match status" value="1"/>
</dbReference>
<dbReference type="InterPro" id="IPR036264">
    <property type="entry name" value="Bact_exopeptidase_dim_dom"/>
</dbReference>
<dbReference type="Pfam" id="PF01546">
    <property type="entry name" value="Peptidase_M20"/>
    <property type="match status" value="1"/>
</dbReference>
<dbReference type="Gene3D" id="3.30.70.360">
    <property type="match status" value="1"/>
</dbReference>
<dbReference type="PIRSF" id="PIRSF001235">
    <property type="entry name" value="Amidase_carbamoylase"/>
    <property type="match status" value="1"/>
</dbReference>
<organism evidence="3 4">
    <name type="scientific">Halorientalis pallida</name>
    <dbReference type="NCBI Taxonomy" id="2479928"/>
    <lineage>
        <taxon>Archaea</taxon>
        <taxon>Methanobacteriati</taxon>
        <taxon>Methanobacteriota</taxon>
        <taxon>Stenosarchaea group</taxon>
        <taxon>Halobacteria</taxon>
        <taxon>Halobacteriales</taxon>
        <taxon>Haloarculaceae</taxon>
        <taxon>Halorientalis</taxon>
    </lineage>
</organism>
<dbReference type="Proteomes" id="UP000289691">
    <property type="component" value="Unassembled WGS sequence"/>
</dbReference>
<gene>
    <name evidence="3" type="ORF">EAF64_14865</name>
</gene>
<reference evidence="3 4" key="1">
    <citation type="submission" date="2019-01" db="EMBL/GenBank/DDBJ databases">
        <title>Halorientalis sp. F13-25 a new haloarchaeum isolated from hypersaline water.</title>
        <authorList>
            <person name="Ana D.-V."/>
            <person name="Cristina S.-P."/>
            <person name="Antonio V."/>
        </authorList>
    </citation>
    <scope>NUCLEOTIDE SEQUENCE [LARGE SCALE GENOMIC DNA]</scope>
    <source>
        <strain evidence="3 4">F13-25</strain>
    </source>
</reference>
<name>A0A498KUB9_9EURY</name>
<evidence type="ECO:0000313" key="3">
    <source>
        <dbReference type="EMBL" id="RXK47915.1"/>
    </source>
</evidence>
<keyword evidence="4" id="KW-1185">Reference proteome</keyword>
<dbReference type="InterPro" id="IPR010158">
    <property type="entry name" value="Amidase_Cbmase"/>
</dbReference>
<comment type="caution">
    <text evidence="3">The sequence shown here is derived from an EMBL/GenBank/DDBJ whole genome shotgun (WGS) entry which is preliminary data.</text>
</comment>